<gene>
    <name evidence="2" type="ORF">HXX08_23165</name>
    <name evidence="3" type="ORF">OZ401_004321</name>
</gene>
<evidence type="ECO:0008006" key="6">
    <source>
        <dbReference type="Google" id="ProtNLM"/>
    </source>
</evidence>
<keyword evidence="1" id="KW-1133">Transmembrane helix</keyword>
<dbReference type="Proteomes" id="UP000521676">
    <property type="component" value="Unassembled WGS sequence"/>
</dbReference>
<reference evidence="3" key="2">
    <citation type="journal article" date="2024" name="Nature">
        <title>Anoxygenic phototroph of the Chloroflexota uses a type I reaction centre.</title>
        <authorList>
            <person name="Tsuji J.M."/>
            <person name="Shaw N.A."/>
            <person name="Nagashima S."/>
            <person name="Venkiteswaran J.J."/>
            <person name="Schiff S.L."/>
            <person name="Watanabe T."/>
            <person name="Fukui M."/>
            <person name="Hanada S."/>
            <person name="Tank M."/>
            <person name="Neufeld J.D."/>
        </authorList>
    </citation>
    <scope>NUCLEOTIDE SEQUENCE</scope>
    <source>
        <strain evidence="3">L227-S17</strain>
    </source>
</reference>
<evidence type="ECO:0000256" key="1">
    <source>
        <dbReference type="SAM" id="Phobius"/>
    </source>
</evidence>
<evidence type="ECO:0000313" key="5">
    <source>
        <dbReference type="Proteomes" id="UP001431572"/>
    </source>
</evidence>
<proteinExistence type="predicted"/>
<name>A0A8T7M9G5_9CHLR</name>
<dbReference type="EMBL" id="CP128400">
    <property type="protein sequence ID" value="WJW68705.1"/>
    <property type="molecule type" value="Genomic_DNA"/>
</dbReference>
<evidence type="ECO:0000313" key="3">
    <source>
        <dbReference type="EMBL" id="WJW68705.1"/>
    </source>
</evidence>
<reference evidence="2 4" key="1">
    <citation type="submission" date="2020-06" db="EMBL/GenBank/DDBJ databases">
        <title>Anoxygenic phototrophic Chloroflexota member uses a Type I reaction center.</title>
        <authorList>
            <person name="Tsuji J.M."/>
            <person name="Shaw N.A."/>
            <person name="Nagashima S."/>
            <person name="Venkiteswaran J."/>
            <person name="Schiff S.L."/>
            <person name="Hanada S."/>
            <person name="Tank M."/>
            <person name="Neufeld J.D."/>
        </authorList>
    </citation>
    <scope>NUCLEOTIDE SEQUENCE [LARGE SCALE GENOMIC DNA]</scope>
    <source>
        <strain evidence="2">L227-S17</strain>
    </source>
</reference>
<keyword evidence="5" id="KW-1185">Reference proteome</keyword>
<accession>A0A8T7M9G5</accession>
<dbReference type="EMBL" id="JACATZ010000003">
    <property type="protein sequence ID" value="NWJ48770.1"/>
    <property type="molecule type" value="Genomic_DNA"/>
</dbReference>
<dbReference type="AlphaFoldDB" id="A0A8T7M9G5"/>
<sequence>MKRIGRKGIFSLLGVFALVFMLFASLGVASADDSTIMLNGLSKDGYYISDAASKQLKDVNGARVTLANAAKALKDRKRTVYLALVDDATMPTECKASTSMFNCAGFVRSKLSGAEAVVLVNLPATSSGLSIDPSLVSASDANALLPTSKASFYNDSIAQNLADLGKNTADKIDATVKTATATAQAQVKKDEQASMVVPLIIIAVVILVVLGAFFYLMNTTKTVWRKKVETLEKSASEVSDLVYRLSMEVEFLPDNIREEAKQTFAQGTMQVTKANEAAREIKSASTFTLLFKWGQFNVKQQEAVAQMNSISSTLQRVDRTVKQNL</sequence>
<evidence type="ECO:0000313" key="4">
    <source>
        <dbReference type="Proteomes" id="UP000521676"/>
    </source>
</evidence>
<organism evidence="2 4">
    <name type="scientific">Candidatus Chlorohelix allophototropha</name>
    <dbReference type="NCBI Taxonomy" id="3003348"/>
    <lineage>
        <taxon>Bacteria</taxon>
        <taxon>Bacillati</taxon>
        <taxon>Chloroflexota</taxon>
        <taxon>Chloroflexia</taxon>
        <taxon>Candidatus Chloroheliales</taxon>
        <taxon>Candidatus Chloroheliaceae</taxon>
        <taxon>Candidatus Chlorohelix</taxon>
    </lineage>
</organism>
<feature type="transmembrane region" description="Helical" evidence="1">
    <location>
        <begin position="195"/>
        <end position="217"/>
    </location>
</feature>
<dbReference type="Proteomes" id="UP001431572">
    <property type="component" value="Chromosome 2"/>
</dbReference>
<protein>
    <recommendedName>
        <fullName evidence="6">TPM domain-containing protein</fullName>
    </recommendedName>
</protein>
<keyword evidence="1" id="KW-0812">Transmembrane</keyword>
<evidence type="ECO:0000313" key="2">
    <source>
        <dbReference type="EMBL" id="NWJ48770.1"/>
    </source>
</evidence>
<dbReference type="RefSeq" id="WP_341470610.1">
    <property type="nucleotide sequence ID" value="NZ_CP128400.1"/>
</dbReference>
<keyword evidence="1" id="KW-0472">Membrane</keyword>